<keyword evidence="1" id="KW-0175">Coiled coil</keyword>
<keyword evidence="4" id="KW-1185">Reference proteome</keyword>
<evidence type="ECO:0000256" key="2">
    <source>
        <dbReference type="SAM" id="MobiDB-lite"/>
    </source>
</evidence>
<evidence type="ECO:0000313" key="3">
    <source>
        <dbReference type="EMBL" id="OHS97154.1"/>
    </source>
</evidence>
<dbReference type="OrthoDB" id="10553041at2759"/>
<dbReference type="RefSeq" id="XP_068350291.1">
    <property type="nucleotide sequence ID" value="XM_068510969.1"/>
</dbReference>
<organism evidence="3 4">
    <name type="scientific">Tritrichomonas foetus</name>
    <dbReference type="NCBI Taxonomy" id="1144522"/>
    <lineage>
        <taxon>Eukaryota</taxon>
        <taxon>Metamonada</taxon>
        <taxon>Parabasalia</taxon>
        <taxon>Tritrichomonadida</taxon>
        <taxon>Tritrichomonadidae</taxon>
        <taxon>Tritrichomonas</taxon>
    </lineage>
</organism>
<feature type="coiled-coil region" evidence="1">
    <location>
        <begin position="30"/>
        <end position="64"/>
    </location>
</feature>
<comment type="caution">
    <text evidence="3">The sequence shown here is derived from an EMBL/GenBank/DDBJ whole genome shotgun (WGS) entry which is preliminary data.</text>
</comment>
<proteinExistence type="predicted"/>
<reference evidence="3" key="1">
    <citation type="submission" date="2016-10" db="EMBL/GenBank/DDBJ databases">
        <authorList>
            <person name="Benchimol M."/>
            <person name="Almeida L.G."/>
            <person name="Vasconcelos A.T."/>
            <person name="Perreira-Neves A."/>
            <person name="Rosa I.A."/>
            <person name="Tasca T."/>
            <person name="Bogo M.R."/>
            <person name="de Souza W."/>
        </authorList>
    </citation>
    <scope>NUCLEOTIDE SEQUENCE [LARGE SCALE GENOMIC DNA]</scope>
    <source>
        <strain evidence="3">K</strain>
    </source>
</reference>
<dbReference type="EMBL" id="MLAK01001133">
    <property type="protein sequence ID" value="OHS97154.1"/>
    <property type="molecule type" value="Genomic_DNA"/>
</dbReference>
<dbReference type="Proteomes" id="UP000179807">
    <property type="component" value="Unassembled WGS sequence"/>
</dbReference>
<feature type="compositionally biased region" description="Low complexity" evidence="2">
    <location>
        <begin position="200"/>
        <end position="216"/>
    </location>
</feature>
<feature type="region of interest" description="Disordered" evidence="2">
    <location>
        <begin position="197"/>
        <end position="221"/>
    </location>
</feature>
<feature type="region of interest" description="Disordered" evidence="2">
    <location>
        <begin position="305"/>
        <end position="342"/>
    </location>
</feature>
<sequence length="357" mass="40662">MKQGRVLLNPKPAFQPPSFFFRSNDDLNTTDNIQNEYTLAKEDLTRAKKQLEEANCEFSSVKDILDDRDGHAIEYAESLMGNNHGQLSKNSLNSEQANLRRKIAELTVEVESLDFQLADVKRYVQPDIVEQMEHDRTTYFNLIKNQKSKLAQIQKKTRDQQIRLFNILISQQWHDATKTATEHQIACRIKSILSSHIKTPDSPSSSKSPNHGSFSKADSLHQTFDGSNNQISIEKVSPEIKLLIQKKHQLEQECQEAQNRRICAQVRRRVSIASLLDELQRLDAALRTLDQEGLRVSELRRNYLPEGPFSPMKRPKSSAEAARSRAELAPKQPGRSQSDIKRLIRGGKSYIATVGKC</sequence>
<evidence type="ECO:0000256" key="1">
    <source>
        <dbReference type="SAM" id="Coils"/>
    </source>
</evidence>
<feature type="coiled-coil region" evidence="1">
    <location>
        <begin position="89"/>
        <end position="116"/>
    </location>
</feature>
<accession>A0A1J4JDC3</accession>
<dbReference type="GeneID" id="94845673"/>
<feature type="coiled-coil region" evidence="1">
    <location>
        <begin position="240"/>
        <end position="292"/>
    </location>
</feature>
<dbReference type="AlphaFoldDB" id="A0A1J4JDC3"/>
<dbReference type="VEuPathDB" id="TrichDB:TRFO_36678"/>
<gene>
    <name evidence="3" type="ORF">TRFO_36678</name>
</gene>
<name>A0A1J4JDC3_9EUKA</name>
<evidence type="ECO:0000313" key="4">
    <source>
        <dbReference type="Proteomes" id="UP000179807"/>
    </source>
</evidence>
<protein>
    <submittedName>
        <fullName evidence="3">Uncharacterized protein</fullName>
    </submittedName>
</protein>